<evidence type="ECO:0000313" key="2">
    <source>
        <dbReference type="Proteomes" id="UP000256650"/>
    </source>
</evidence>
<evidence type="ECO:0000313" key="1">
    <source>
        <dbReference type="EMBL" id="RDU63293.1"/>
    </source>
</evidence>
<name>A0A3D8IDI9_9HELI</name>
<accession>A0A3D8IDI9</accession>
<proteinExistence type="predicted"/>
<dbReference type="AlphaFoldDB" id="A0A3D8IDI9"/>
<dbReference type="Proteomes" id="UP000256650">
    <property type="component" value="Unassembled WGS sequence"/>
</dbReference>
<comment type="caution">
    <text evidence="1">The sequence shown here is derived from an EMBL/GenBank/DDBJ whole genome shotgun (WGS) entry which is preliminary data.</text>
</comment>
<reference evidence="1 2" key="1">
    <citation type="submission" date="2018-04" db="EMBL/GenBank/DDBJ databases">
        <title>Novel Campyloabacter and Helicobacter Species and Strains.</title>
        <authorList>
            <person name="Mannion A.J."/>
            <person name="Shen Z."/>
            <person name="Fox J.G."/>
        </authorList>
    </citation>
    <scope>NUCLEOTIDE SEQUENCE [LARGE SCALE GENOMIC DNA]</scope>
    <source>
        <strain evidence="1 2">MIT 99-5101</strain>
    </source>
</reference>
<keyword evidence="2" id="KW-1185">Reference proteome</keyword>
<dbReference type="EMBL" id="NXLS01000003">
    <property type="protein sequence ID" value="RDU63293.1"/>
    <property type="molecule type" value="Genomic_DNA"/>
</dbReference>
<dbReference type="RefSeq" id="WP_115551321.1">
    <property type="nucleotide sequence ID" value="NZ_CAONBV010000006.1"/>
</dbReference>
<gene>
    <name evidence="1" type="ORF">CQA43_03965</name>
</gene>
<dbReference type="Gene3D" id="2.30.110.10">
    <property type="entry name" value="Electron Transport, Fmn-binding Protein, Chain A"/>
    <property type="match status" value="1"/>
</dbReference>
<protein>
    <recommendedName>
        <fullName evidence="3">Pyridoxamine 5'-phosphate oxidase putative domain-containing protein</fullName>
    </recommendedName>
</protein>
<dbReference type="InterPro" id="IPR012349">
    <property type="entry name" value="Split_barrel_FMN-bd"/>
</dbReference>
<dbReference type="GeneID" id="82535439"/>
<sequence>MNPKIKDFIKKYHLLSLSVVEADSDTLEVYSASCYYAFDEANLSLLFKSAQDSKHIQLCALNPKVAVIIAKDSKNLGRIQGLQIKTFFKRATLQQKNLYYARFPFAKLGNGEIFALEILWAKYTDNKLLLSEKLTFMRKK</sequence>
<organism evidence="1 2">
    <name type="scientific">Helicobacter ganmani</name>
    <dbReference type="NCBI Taxonomy" id="60246"/>
    <lineage>
        <taxon>Bacteria</taxon>
        <taxon>Pseudomonadati</taxon>
        <taxon>Campylobacterota</taxon>
        <taxon>Epsilonproteobacteria</taxon>
        <taxon>Campylobacterales</taxon>
        <taxon>Helicobacteraceae</taxon>
        <taxon>Helicobacter</taxon>
    </lineage>
</organism>
<dbReference type="SUPFAM" id="SSF50475">
    <property type="entry name" value="FMN-binding split barrel"/>
    <property type="match status" value="1"/>
</dbReference>
<evidence type="ECO:0008006" key="3">
    <source>
        <dbReference type="Google" id="ProtNLM"/>
    </source>
</evidence>
<dbReference type="OrthoDB" id="663512at2"/>